<dbReference type="STRING" id="1148.gene:10497758"/>
<organism evidence="1 2">
    <name type="scientific">Synechocystis sp. (strain ATCC 27184 / PCC 6803 / Kazusa)</name>
    <dbReference type="NCBI Taxonomy" id="1111708"/>
    <lineage>
        <taxon>Bacteria</taxon>
        <taxon>Bacillati</taxon>
        <taxon>Cyanobacteriota</taxon>
        <taxon>Cyanophyceae</taxon>
        <taxon>Synechococcales</taxon>
        <taxon>Merismopediaceae</taxon>
        <taxon>Synechocystis</taxon>
    </lineage>
</organism>
<dbReference type="PANTHER" id="PTHR34235:SF1">
    <property type="entry name" value="SLR0416 PROTEIN"/>
    <property type="match status" value="1"/>
</dbReference>
<dbReference type="IntAct" id="P72882">
    <property type="interactions" value="5"/>
</dbReference>
<accession>P72882</accession>
<dbReference type="Gene3D" id="1.20.1220.20">
    <property type="entry name" value="Uncharcterised protein PF01724"/>
    <property type="match status" value="1"/>
</dbReference>
<dbReference type="EMBL" id="BA000022">
    <property type="protein sequence ID" value="BAA16898.1"/>
    <property type="molecule type" value="Genomic_DNA"/>
</dbReference>
<dbReference type="SMR" id="P72882"/>
<sequence length="143" mass="17048">MEQLYERDFSRWAETMADLLAAGDFTSLDIENLVEEVRDLSKRERDRLLSSLRLILHHFLNWDYQPQKRSRSWQNTIDRERNNIELYLEDSPSLQRYLNDGVSLAKMYRLARADAIRETDLDFPKDCLYDMEDVLSRVISLGE</sequence>
<dbReference type="AlphaFoldDB" id="P72882"/>
<dbReference type="KEGG" id="syn:slr0980"/>
<dbReference type="Pfam" id="PF01724">
    <property type="entry name" value="DUF29"/>
    <property type="match status" value="1"/>
</dbReference>
<dbReference type="PhylomeDB" id="P72882"/>
<name>P72882_SYNY3</name>
<proteinExistence type="predicted"/>
<gene>
    <name evidence="1" type="ordered locus">slr0980</name>
</gene>
<evidence type="ECO:0000313" key="1">
    <source>
        <dbReference type="EMBL" id="BAA16898.1"/>
    </source>
</evidence>
<dbReference type="PANTHER" id="PTHR34235">
    <property type="entry name" value="SLR1203 PROTEIN-RELATED"/>
    <property type="match status" value="1"/>
</dbReference>
<evidence type="ECO:0000313" key="2">
    <source>
        <dbReference type="Proteomes" id="UP000001425"/>
    </source>
</evidence>
<dbReference type="EnsemblBacteria" id="BAA16898">
    <property type="protein sequence ID" value="BAA16898"/>
    <property type="gene ID" value="BAA16898"/>
</dbReference>
<dbReference type="InParanoid" id="P72882"/>
<dbReference type="PaxDb" id="1148-1651972"/>
<keyword evidence="2" id="KW-1185">Reference proteome</keyword>
<reference evidence="1 2" key="2">
    <citation type="journal article" date="1996" name="DNA Res.">
        <title>Sequence analysis of the genome of the unicellular cyanobacterium Synechocystis sp. strain PCC6803. II. Sequence determination of the entire genome and assignment of potential protein-coding regions.</title>
        <authorList>
            <person name="Kaneko T."/>
            <person name="Sato S."/>
            <person name="Kotani H."/>
            <person name="Tanaka A."/>
            <person name="Asamizu E."/>
            <person name="Nakamura Y."/>
            <person name="Miyajima N."/>
            <person name="Hirosawa M."/>
            <person name="Sugiura M."/>
            <person name="Sasamoto S."/>
            <person name="Kimura T."/>
            <person name="Hosouchi T."/>
            <person name="Matsuno A."/>
            <person name="Muraki A."/>
            <person name="Nakazaki N."/>
            <person name="Naruo K."/>
            <person name="Okumura S."/>
            <person name="Shimpo S."/>
            <person name="Takeuchi C."/>
            <person name="Wada T."/>
            <person name="Watanabe A."/>
            <person name="Yamada M."/>
            <person name="Yasuda M."/>
            <person name="Tabata S."/>
        </authorList>
    </citation>
    <scope>NUCLEOTIDE SEQUENCE [LARGE SCALE GENOMIC DNA]</scope>
    <source>
        <strain evidence="2">ATCC 27184 / PCC 6803 / Kazusa</strain>
    </source>
</reference>
<dbReference type="eggNOG" id="COG0639">
    <property type="taxonomic scope" value="Bacteria"/>
</dbReference>
<reference evidence="1 2" key="1">
    <citation type="journal article" date="1995" name="DNA Res.">
        <title>Sequence analysis of the genome of the unicellular cyanobacterium Synechocystis sp. strain PCC6803. I. Sequence features in the 1 Mb region from map positions 64% to 92% of the genome.</title>
        <authorList>
            <person name="Kaneko T."/>
            <person name="Tanaka A."/>
            <person name="Sato S."/>
            <person name="Kotani H."/>
            <person name="Sazuka T."/>
            <person name="Miyajima N."/>
            <person name="Sugiura M."/>
            <person name="Tabata S."/>
        </authorList>
    </citation>
    <scope>NUCLEOTIDE SEQUENCE [LARGE SCALE GENOMIC DNA]</scope>
    <source>
        <strain evidence="2">ATCC 27184 / PCC 6803 / Kazusa</strain>
    </source>
</reference>
<dbReference type="PIR" id="S74747">
    <property type="entry name" value="S74747"/>
</dbReference>
<dbReference type="InterPro" id="IPR002636">
    <property type="entry name" value="DUF29"/>
</dbReference>
<dbReference type="Proteomes" id="UP000001425">
    <property type="component" value="Chromosome"/>
</dbReference>
<protein>
    <submittedName>
        <fullName evidence="1">Slr0980 protein</fullName>
    </submittedName>
</protein>